<dbReference type="STRING" id="22663.A0A2I0J790"/>
<sequence length="125" mass="14174">MEDEMFALHADDTWELVSLPPGKTILDCRWVYIVKMSPNGRIDRLKARLVAKGYIQISGLDYGDALSPVAKVASVCLLLSLAAINHRSLYQLNIKNVHGDLEEEAYMEQPPRFVAQGEYFDKEMM</sequence>
<accession>A0A2I0J790</accession>
<feature type="domain" description="Reverse transcriptase Ty1/copia-type" evidence="1">
    <location>
        <begin position="12"/>
        <end position="118"/>
    </location>
</feature>
<organism evidence="2 3">
    <name type="scientific">Punica granatum</name>
    <name type="common">Pomegranate</name>
    <dbReference type="NCBI Taxonomy" id="22663"/>
    <lineage>
        <taxon>Eukaryota</taxon>
        <taxon>Viridiplantae</taxon>
        <taxon>Streptophyta</taxon>
        <taxon>Embryophyta</taxon>
        <taxon>Tracheophyta</taxon>
        <taxon>Spermatophyta</taxon>
        <taxon>Magnoliopsida</taxon>
        <taxon>eudicotyledons</taxon>
        <taxon>Gunneridae</taxon>
        <taxon>Pentapetalae</taxon>
        <taxon>rosids</taxon>
        <taxon>malvids</taxon>
        <taxon>Myrtales</taxon>
        <taxon>Lythraceae</taxon>
        <taxon>Punica</taxon>
    </lineage>
</organism>
<keyword evidence="3" id="KW-1185">Reference proteome</keyword>
<dbReference type="Pfam" id="PF07727">
    <property type="entry name" value="RVT_2"/>
    <property type="match status" value="1"/>
</dbReference>
<evidence type="ECO:0000259" key="1">
    <source>
        <dbReference type="Pfam" id="PF07727"/>
    </source>
</evidence>
<dbReference type="EMBL" id="PGOL01001982">
    <property type="protein sequence ID" value="PKI51923.1"/>
    <property type="molecule type" value="Genomic_DNA"/>
</dbReference>
<protein>
    <recommendedName>
        <fullName evidence="1">Reverse transcriptase Ty1/copia-type domain-containing protein</fullName>
    </recommendedName>
</protein>
<evidence type="ECO:0000313" key="2">
    <source>
        <dbReference type="EMBL" id="PKI51923.1"/>
    </source>
</evidence>
<dbReference type="AlphaFoldDB" id="A0A2I0J790"/>
<evidence type="ECO:0000313" key="3">
    <source>
        <dbReference type="Proteomes" id="UP000233551"/>
    </source>
</evidence>
<proteinExistence type="predicted"/>
<dbReference type="Proteomes" id="UP000233551">
    <property type="component" value="Unassembled WGS sequence"/>
</dbReference>
<comment type="caution">
    <text evidence="2">The sequence shown here is derived from an EMBL/GenBank/DDBJ whole genome shotgun (WGS) entry which is preliminary data.</text>
</comment>
<dbReference type="InterPro" id="IPR013103">
    <property type="entry name" value="RVT_2"/>
</dbReference>
<gene>
    <name evidence="2" type="ORF">CRG98_027679</name>
</gene>
<reference evidence="2 3" key="1">
    <citation type="submission" date="2017-11" db="EMBL/GenBank/DDBJ databases">
        <title>De-novo sequencing of pomegranate (Punica granatum L.) genome.</title>
        <authorList>
            <person name="Akparov Z."/>
            <person name="Amiraslanov A."/>
            <person name="Hajiyeva S."/>
            <person name="Abbasov M."/>
            <person name="Kaur K."/>
            <person name="Hamwieh A."/>
            <person name="Solovyev V."/>
            <person name="Salamov A."/>
            <person name="Braich B."/>
            <person name="Kosarev P."/>
            <person name="Mahmoud A."/>
            <person name="Hajiyev E."/>
            <person name="Babayeva S."/>
            <person name="Izzatullayeva V."/>
            <person name="Mammadov A."/>
            <person name="Mammadov A."/>
            <person name="Sharifova S."/>
            <person name="Ojaghi J."/>
            <person name="Eynullazada K."/>
            <person name="Bayramov B."/>
            <person name="Abdulazimova A."/>
            <person name="Shahmuradov I."/>
        </authorList>
    </citation>
    <scope>NUCLEOTIDE SEQUENCE [LARGE SCALE GENOMIC DNA]</scope>
    <source>
        <strain evidence="3">cv. AG2017</strain>
        <tissue evidence="2">Leaf</tissue>
    </source>
</reference>
<name>A0A2I0J790_PUNGR</name>